<evidence type="ECO:0000259" key="2">
    <source>
        <dbReference type="Pfam" id="PF00646"/>
    </source>
</evidence>
<evidence type="ECO:0000256" key="1">
    <source>
        <dbReference type="SAM" id="MobiDB-lite"/>
    </source>
</evidence>
<dbReference type="InterPro" id="IPR001810">
    <property type="entry name" value="F-box_dom"/>
</dbReference>
<dbReference type="Gene3D" id="1.20.1280.50">
    <property type="match status" value="1"/>
</dbReference>
<feature type="region of interest" description="Disordered" evidence="1">
    <location>
        <begin position="1"/>
        <end position="21"/>
    </location>
</feature>
<evidence type="ECO:0000313" key="4">
    <source>
        <dbReference type="Proteomes" id="UP001157418"/>
    </source>
</evidence>
<protein>
    <recommendedName>
        <fullName evidence="2">F-box domain-containing protein</fullName>
    </recommendedName>
</protein>
<sequence length="176" mass="20221">MAKIRSMTRNQNHDHDDASSRKRIKTCDNSYVVAPWSDLNHDVLFIFMMQLGVIDFLSFSGVCKSWRSFAVSSRKSFMASRTPMFIQIFSDAYEKTCHLEDSEGRKFKTTLPHSASRTCVGLTCGYLILFGEKTKEFWLVNPITRHGLHFPDVTSDVYQGHERLRVILVFSPSISE</sequence>
<comment type="caution">
    <text evidence="3">The sequence shown here is derived from an EMBL/GenBank/DDBJ whole genome shotgun (WGS) entry which is preliminary data.</text>
</comment>
<dbReference type="PANTHER" id="PTHR45463">
    <property type="entry name" value="OS09G0392200 PROTEIN"/>
    <property type="match status" value="1"/>
</dbReference>
<dbReference type="InterPro" id="IPR036047">
    <property type="entry name" value="F-box-like_dom_sf"/>
</dbReference>
<organism evidence="3 4">
    <name type="scientific">Lactuca virosa</name>
    <dbReference type="NCBI Taxonomy" id="75947"/>
    <lineage>
        <taxon>Eukaryota</taxon>
        <taxon>Viridiplantae</taxon>
        <taxon>Streptophyta</taxon>
        <taxon>Embryophyta</taxon>
        <taxon>Tracheophyta</taxon>
        <taxon>Spermatophyta</taxon>
        <taxon>Magnoliopsida</taxon>
        <taxon>eudicotyledons</taxon>
        <taxon>Gunneridae</taxon>
        <taxon>Pentapetalae</taxon>
        <taxon>asterids</taxon>
        <taxon>campanulids</taxon>
        <taxon>Asterales</taxon>
        <taxon>Asteraceae</taxon>
        <taxon>Cichorioideae</taxon>
        <taxon>Cichorieae</taxon>
        <taxon>Lactucinae</taxon>
        <taxon>Lactuca</taxon>
    </lineage>
</organism>
<dbReference type="SUPFAM" id="SSF81383">
    <property type="entry name" value="F-box domain"/>
    <property type="match status" value="1"/>
</dbReference>
<dbReference type="PANTHER" id="PTHR45463:SF8">
    <property type="entry name" value="OS09G0392200 PROTEIN"/>
    <property type="match status" value="1"/>
</dbReference>
<dbReference type="Pfam" id="PF00646">
    <property type="entry name" value="F-box"/>
    <property type="match status" value="1"/>
</dbReference>
<feature type="compositionally biased region" description="Basic and acidic residues" evidence="1">
    <location>
        <begin position="11"/>
        <end position="20"/>
    </location>
</feature>
<dbReference type="AlphaFoldDB" id="A0AAU9PIY3"/>
<proteinExistence type="predicted"/>
<gene>
    <name evidence="3" type="ORF">LVIROSA_LOCUS35596</name>
</gene>
<accession>A0AAU9PIY3</accession>
<evidence type="ECO:0000313" key="3">
    <source>
        <dbReference type="EMBL" id="CAH1450160.1"/>
    </source>
</evidence>
<name>A0AAU9PIY3_9ASTR</name>
<dbReference type="Proteomes" id="UP001157418">
    <property type="component" value="Unassembled WGS sequence"/>
</dbReference>
<dbReference type="EMBL" id="CAKMRJ010005634">
    <property type="protein sequence ID" value="CAH1450160.1"/>
    <property type="molecule type" value="Genomic_DNA"/>
</dbReference>
<keyword evidence="4" id="KW-1185">Reference proteome</keyword>
<feature type="domain" description="F-box" evidence="2">
    <location>
        <begin position="36"/>
        <end position="74"/>
    </location>
</feature>
<reference evidence="3 4" key="1">
    <citation type="submission" date="2022-01" db="EMBL/GenBank/DDBJ databases">
        <authorList>
            <person name="Xiong W."/>
            <person name="Schranz E."/>
        </authorList>
    </citation>
    <scope>NUCLEOTIDE SEQUENCE [LARGE SCALE GENOMIC DNA]</scope>
</reference>